<dbReference type="InterPro" id="IPR014746">
    <property type="entry name" value="Gln_synth/guanido_kin_cat_dom"/>
</dbReference>
<dbReference type="NCBIfam" id="TIGR01434">
    <property type="entry name" value="glu_cys_ligase"/>
    <property type="match status" value="1"/>
</dbReference>
<dbReference type="PANTHER" id="PTHR38761">
    <property type="entry name" value="GLUTAMATE--CYSTEINE LIGASE"/>
    <property type="match status" value="1"/>
</dbReference>
<evidence type="ECO:0000256" key="6">
    <source>
        <dbReference type="ARBA" id="ARBA00022840"/>
    </source>
</evidence>
<proteinExistence type="inferred from homology"/>
<dbReference type="EC" id="6.3.2.2" evidence="8"/>
<dbReference type="EMBL" id="JBEVCJ010000015">
    <property type="protein sequence ID" value="MET1255957.1"/>
    <property type="molecule type" value="Genomic_DNA"/>
</dbReference>
<dbReference type="SUPFAM" id="SSF55931">
    <property type="entry name" value="Glutamine synthetase/guanido kinase"/>
    <property type="match status" value="1"/>
</dbReference>
<name>A0ABV2BVI5_9GAMM</name>
<evidence type="ECO:0000259" key="10">
    <source>
        <dbReference type="Pfam" id="PF04262"/>
    </source>
</evidence>
<reference evidence="11 12" key="1">
    <citation type="submission" date="2024-06" db="EMBL/GenBank/DDBJ databases">
        <authorList>
            <person name="Li F."/>
        </authorList>
    </citation>
    <scope>NUCLEOTIDE SEQUENCE [LARGE SCALE GENOMIC DNA]</scope>
    <source>
        <strain evidence="11 12">GXAS 311</strain>
    </source>
</reference>
<feature type="domain" description="Glutamate--cysteine ligase" evidence="10">
    <location>
        <begin position="16"/>
        <end position="383"/>
    </location>
</feature>
<evidence type="ECO:0000313" key="11">
    <source>
        <dbReference type="EMBL" id="MET1255957.1"/>
    </source>
</evidence>
<dbReference type="GO" id="GO:0004357">
    <property type="term" value="F:glutamate-cysteine ligase activity"/>
    <property type="evidence" value="ECO:0007669"/>
    <property type="project" value="UniProtKB-EC"/>
</dbReference>
<keyword evidence="6 8" id="KW-0067">ATP-binding</keyword>
<evidence type="ECO:0000256" key="5">
    <source>
        <dbReference type="ARBA" id="ARBA00022741"/>
    </source>
</evidence>
<evidence type="ECO:0000256" key="3">
    <source>
        <dbReference type="ARBA" id="ARBA00022598"/>
    </source>
</evidence>
<comment type="catalytic activity">
    <reaction evidence="7 8 9">
        <text>L-cysteine + L-glutamate + ATP = gamma-L-glutamyl-L-cysteine + ADP + phosphate + H(+)</text>
        <dbReference type="Rhea" id="RHEA:13285"/>
        <dbReference type="ChEBI" id="CHEBI:15378"/>
        <dbReference type="ChEBI" id="CHEBI:29985"/>
        <dbReference type="ChEBI" id="CHEBI:30616"/>
        <dbReference type="ChEBI" id="CHEBI:35235"/>
        <dbReference type="ChEBI" id="CHEBI:43474"/>
        <dbReference type="ChEBI" id="CHEBI:58173"/>
        <dbReference type="ChEBI" id="CHEBI:456216"/>
        <dbReference type="EC" id="6.3.2.2"/>
    </reaction>
</comment>
<dbReference type="InterPro" id="IPR006334">
    <property type="entry name" value="Glut_cys_ligase"/>
</dbReference>
<organism evidence="11 12">
    <name type="scientific">Aliikangiella maris</name>
    <dbReference type="NCBI Taxonomy" id="3162458"/>
    <lineage>
        <taxon>Bacteria</taxon>
        <taxon>Pseudomonadati</taxon>
        <taxon>Pseudomonadota</taxon>
        <taxon>Gammaproteobacteria</taxon>
        <taxon>Oceanospirillales</taxon>
        <taxon>Pleioneaceae</taxon>
        <taxon>Aliikangiella</taxon>
    </lineage>
</organism>
<comment type="pathway">
    <text evidence="1 8 9">Sulfur metabolism; glutathione biosynthesis; glutathione from L-cysteine and L-glutamate: step 1/2.</text>
</comment>
<keyword evidence="4 8" id="KW-0317">Glutathione biosynthesis</keyword>
<keyword evidence="5 8" id="KW-0547">Nucleotide-binding</keyword>
<comment type="similarity">
    <text evidence="2 8">Belongs to the glutamate--cysteine ligase type 1 family. Type 1 subfamily.</text>
</comment>
<evidence type="ECO:0000256" key="4">
    <source>
        <dbReference type="ARBA" id="ARBA00022684"/>
    </source>
</evidence>
<keyword evidence="12" id="KW-1185">Reference proteome</keyword>
<accession>A0ABV2BVI5</accession>
<keyword evidence="3 8" id="KW-0436">Ligase</keyword>
<dbReference type="Proteomes" id="UP001548189">
    <property type="component" value="Unassembled WGS sequence"/>
</dbReference>
<sequence length="522" mass="59991">MQPLEIPDFSIVQSLAEHLPGIKRGIEKESLRITPQGRLSPKAHPVELGATLTNPHITTDYSEALPEFITKATAERTRPIEELTEIHQFTHQFLQDELLWPLSMPCSMGEEKDIPIARYGRSNSGQMKEIYRIGLGYRYGRFMQTIAGVHYNFSLPDSFWQALYQQQNSQQANTLDFQTFVSEKYMGLIRNYLRYSWLIPLFYGASPALCESFLKVRNIDLDVLSPGTRYGRHATSLRMSDLGYQNKAQSRLNISYNSLAEYIQGLESAISTPDPYYAEIGVKKDGEYIQLSDKILQIENEFYSSIRPKRVTQSGERPTKALKRRGVEYIEVRALDLNPFSPVGVTQSQIALIDTFLVACLFSNSPGINLRETAEYQDNFSRVVRQGRHPDLNLMLNNHCISLQEFAGNLLNQLKPVAQLLDEVYQVNDHQSEVNRLTHQLSDLNSTFSGRIVNQIEKREDSFFGYAMEISREHKKYFAQNQLTPDKLKQYQQEAQLSHTRKSEIEDGDTLSFEEFLASYYR</sequence>
<gene>
    <name evidence="8 11" type="primary">gshA</name>
    <name evidence="11" type="ORF">ABVT43_12525</name>
</gene>
<evidence type="ECO:0000256" key="8">
    <source>
        <dbReference type="HAMAP-Rule" id="MF_00578"/>
    </source>
</evidence>
<dbReference type="Gene3D" id="3.30.590.20">
    <property type="match status" value="1"/>
</dbReference>
<dbReference type="HAMAP" id="MF_00578">
    <property type="entry name" value="Glu_cys_ligase"/>
    <property type="match status" value="1"/>
</dbReference>
<evidence type="ECO:0000313" key="12">
    <source>
        <dbReference type="Proteomes" id="UP001548189"/>
    </source>
</evidence>
<protein>
    <recommendedName>
        <fullName evidence="8">Glutamate--cysteine ligase</fullName>
        <ecNumber evidence="8">6.3.2.2</ecNumber>
    </recommendedName>
    <alternativeName>
        <fullName evidence="8">Gamma-ECS</fullName>
        <shortName evidence="8">GCS</shortName>
    </alternativeName>
    <alternativeName>
        <fullName evidence="8">Gamma-glutamylcysteine synthetase</fullName>
    </alternativeName>
</protein>
<evidence type="ECO:0000256" key="2">
    <source>
        <dbReference type="ARBA" id="ARBA00008772"/>
    </source>
</evidence>
<evidence type="ECO:0000256" key="7">
    <source>
        <dbReference type="ARBA" id="ARBA00048819"/>
    </source>
</evidence>
<dbReference type="InterPro" id="IPR007370">
    <property type="entry name" value="Glu_cys_ligase"/>
</dbReference>
<dbReference type="RefSeq" id="WP_353896544.1">
    <property type="nucleotide sequence ID" value="NZ_JBEVCJ010000015.1"/>
</dbReference>
<evidence type="ECO:0000256" key="1">
    <source>
        <dbReference type="ARBA" id="ARBA00005006"/>
    </source>
</evidence>
<comment type="caution">
    <text evidence="11">The sequence shown here is derived from an EMBL/GenBank/DDBJ whole genome shotgun (WGS) entry which is preliminary data.</text>
</comment>
<dbReference type="PANTHER" id="PTHR38761:SF1">
    <property type="entry name" value="GLUTAMATE--CYSTEINE LIGASE"/>
    <property type="match status" value="1"/>
</dbReference>
<dbReference type="Pfam" id="PF04262">
    <property type="entry name" value="Glu_cys_ligase"/>
    <property type="match status" value="1"/>
</dbReference>
<evidence type="ECO:0000256" key="9">
    <source>
        <dbReference type="RuleBase" id="RU004391"/>
    </source>
</evidence>